<dbReference type="InterPro" id="IPR003607">
    <property type="entry name" value="HD/PDEase_dom"/>
</dbReference>
<reference evidence="2" key="1">
    <citation type="submission" date="2020-09" db="EMBL/GenBank/DDBJ databases">
        <title>A novel bacterium of genus Paenibacillus, isolated from South China Sea.</title>
        <authorList>
            <person name="Huang H."/>
            <person name="Mo K."/>
            <person name="Hu Y."/>
        </authorList>
    </citation>
    <scope>NUCLEOTIDE SEQUENCE</scope>
    <source>
        <strain evidence="2">IB182493</strain>
    </source>
</reference>
<evidence type="ECO:0000259" key="1">
    <source>
        <dbReference type="PROSITE" id="PS51832"/>
    </source>
</evidence>
<dbReference type="Proteomes" id="UP000632125">
    <property type="component" value="Unassembled WGS sequence"/>
</dbReference>
<proteinExistence type="predicted"/>
<dbReference type="CDD" id="cd00077">
    <property type="entry name" value="HDc"/>
    <property type="match status" value="1"/>
</dbReference>
<evidence type="ECO:0000313" key="2">
    <source>
        <dbReference type="EMBL" id="MBD2871738.1"/>
    </source>
</evidence>
<dbReference type="SUPFAM" id="SSF109604">
    <property type="entry name" value="HD-domain/PDEase-like"/>
    <property type="match status" value="1"/>
</dbReference>
<sequence>MAAVTLSQLKPGDKISEDALTPLGSVLLQKGKVITPKEIEILQAFLIIAVEIEASGAASKAQDEAAEEPAQETGMTLVSSPLHREYDQMVQVLRGVFNSFAAGSSLPVMDIRKQLEKTIENVRSYNLLTFTPRQFAEKDYLLHNSIASALTSYQIAQWVGLPQKDWMQAAFAGLLHDIGNVKIDKAILTKPNALTPDEKEEMMKHTVIGYQMLKNVPALNEGVKMAALQHHEKVDGSGYPLGIDATKIHPYAKIVAIADIFHAMTLNKAYRKAISPYLVLEQIQSDAFGKLDPGYVRTFVEKATQFHNGTVVKLSDDRIGEIIFTDRAHPTRPWVSIDGTIVNLTLERQYHIKEVLK</sequence>
<feature type="domain" description="HD-GYP" evidence="1">
    <location>
        <begin position="119"/>
        <end position="315"/>
    </location>
</feature>
<dbReference type="SMART" id="SM00471">
    <property type="entry name" value="HDc"/>
    <property type="match status" value="1"/>
</dbReference>
<dbReference type="InterPro" id="IPR037522">
    <property type="entry name" value="HD_GYP_dom"/>
</dbReference>
<dbReference type="Pfam" id="PF13487">
    <property type="entry name" value="HD_5"/>
    <property type="match status" value="1"/>
</dbReference>
<dbReference type="Gene3D" id="1.10.3210.10">
    <property type="entry name" value="Hypothetical protein af1432"/>
    <property type="match status" value="1"/>
</dbReference>
<dbReference type="PANTHER" id="PTHR43155">
    <property type="entry name" value="CYCLIC DI-GMP PHOSPHODIESTERASE PA4108-RELATED"/>
    <property type="match status" value="1"/>
</dbReference>
<protein>
    <submittedName>
        <fullName evidence="2">HD-GYP domain-containing protein</fullName>
    </submittedName>
</protein>
<accession>A0A927CPB1</accession>
<dbReference type="PROSITE" id="PS51832">
    <property type="entry name" value="HD_GYP"/>
    <property type="match status" value="1"/>
</dbReference>
<name>A0A927CPB1_9BACL</name>
<comment type="caution">
    <text evidence="2">The sequence shown here is derived from an EMBL/GenBank/DDBJ whole genome shotgun (WGS) entry which is preliminary data.</text>
</comment>
<organism evidence="2 3">
    <name type="scientific">Paenibacillus arenilitoris</name>
    <dbReference type="NCBI Taxonomy" id="2772299"/>
    <lineage>
        <taxon>Bacteria</taxon>
        <taxon>Bacillati</taxon>
        <taxon>Bacillota</taxon>
        <taxon>Bacilli</taxon>
        <taxon>Bacillales</taxon>
        <taxon>Paenibacillaceae</taxon>
        <taxon>Paenibacillus</taxon>
    </lineage>
</organism>
<evidence type="ECO:0000313" key="3">
    <source>
        <dbReference type="Proteomes" id="UP000632125"/>
    </source>
</evidence>
<dbReference type="EMBL" id="JACXIY010000035">
    <property type="protein sequence ID" value="MBD2871738.1"/>
    <property type="molecule type" value="Genomic_DNA"/>
</dbReference>
<dbReference type="AlphaFoldDB" id="A0A927CPB1"/>
<gene>
    <name evidence="2" type="ORF">IDH41_24475</name>
</gene>
<dbReference type="RefSeq" id="WP_190865816.1">
    <property type="nucleotide sequence ID" value="NZ_JACXIY010000035.1"/>
</dbReference>
<keyword evidence="3" id="KW-1185">Reference proteome</keyword>
<dbReference type="PANTHER" id="PTHR43155:SF2">
    <property type="entry name" value="CYCLIC DI-GMP PHOSPHODIESTERASE PA4108"/>
    <property type="match status" value="1"/>
</dbReference>